<dbReference type="Proteomes" id="UP000821865">
    <property type="component" value="Chromosome 1"/>
</dbReference>
<evidence type="ECO:0000313" key="2">
    <source>
        <dbReference type="Proteomes" id="UP000821865"/>
    </source>
</evidence>
<organism evidence="1 2">
    <name type="scientific">Dermacentor silvarum</name>
    <name type="common">Tick</name>
    <dbReference type="NCBI Taxonomy" id="543639"/>
    <lineage>
        <taxon>Eukaryota</taxon>
        <taxon>Metazoa</taxon>
        <taxon>Ecdysozoa</taxon>
        <taxon>Arthropoda</taxon>
        <taxon>Chelicerata</taxon>
        <taxon>Arachnida</taxon>
        <taxon>Acari</taxon>
        <taxon>Parasitiformes</taxon>
        <taxon>Ixodida</taxon>
        <taxon>Ixodoidea</taxon>
        <taxon>Ixodidae</taxon>
        <taxon>Rhipicephalinae</taxon>
        <taxon>Dermacentor</taxon>
    </lineage>
</organism>
<sequence length="358" mass="41082">MAVTAKAVITNAKDSLGCFPEGTVTGSSTTMCVCRRGWNGAECSVPDAVWNTRMFRVWYSQGRITRRSKPRAIINGVVLNHELDLLEIRINELGDSVDHYIVCESNYTFFGTPKQLHLRSNLSTGFLREHAHKIILLTIGMYNFTDADPWAPESFFRRYIWLEGQGHLKNLRDDDLFMLADADEIPTRDVLLFLKHHDGFGEPVGVSLRWFLYGFFWENARPTEVGFACTVAFLRYVYDNDTARVRKAEAYISKRLPYTGTSQWHWTITGSWPRYAGWHCSWCFDAHGIQVKLTAAQRDDGIRWGDFAEKRDIEYINGLRKSGRYFDDSPPLASCDAKNTAPAYVRNNADRFPYLMVP</sequence>
<name>A0ACB8DTC7_DERSI</name>
<comment type="caution">
    <text evidence="1">The sequence shown here is derived from an EMBL/GenBank/DDBJ whole genome shotgun (WGS) entry which is preliminary data.</text>
</comment>
<keyword evidence="2" id="KW-1185">Reference proteome</keyword>
<proteinExistence type="predicted"/>
<evidence type="ECO:0000313" key="1">
    <source>
        <dbReference type="EMBL" id="KAH7977586.1"/>
    </source>
</evidence>
<gene>
    <name evidence="1" type="ORF">HPB49_002910</name>
</gene>
<protein>
    <submittedName>
        <fullName evidence="1">Uncharacterized protein</fullName>
    </submittedName>
</protein>
<dbReference type="EMBL" id="CM023470">
    <property type="protein sequence ID" value="KAH7977586.1"/>
    <property type="molecule type" value="Genomic_DNA"/>
</dbReference>
<reference evidence="1" key="1">
    <citation type="submission" date="2020-05" db="EMBL/GenBank/DDBJ databases">
        <title>Large-scale comparative analyses of tick genomes elucidate their genetic diversity and vector capacities.</title>
        <authorList>
            <person name="Jia N."/>
            <person name="Wang J."/>
            <person name="Shi W."/>
            <person name="Du L."/>
            <person name="Sun Y."/>
            <person name="Zhan W."/>
            <person name="Jiang J."/>
            <person name="Wang Q."/>
            <person name="Zhang B."/>
            <person name="Ji P."/>
            <person name="Sakyi L.B."/>
            <person name="Cui X."/>
            <person name="Yuan T."/>
            <person name="Jiang B."/>
            <person name="Yang W."/>
            <person name="Lam T.T.-Y."/>
            <person name="Chang Q."/>
            <person name="Ding S."/>
            <person name="Wang X."/>
            <person name="Zhu J."/>
            <person name="Ruan X."/>
            <person name="Zhao L."/>
            <person name="Wei J."/>
            <person name="Que T."/>
            <person name="Du C."/>
            <person name="Cheng J."/>
            <person name="Dai P."/>
            <person name="Han X."/>
            <person name="Huang E."/>
            <person name="Gao Y."/>
            <person name="Liu J."/>
            <person name="Shao H."/>
            <person name="Ye R."/>
            <person name="Li L."/>
            <person name="Wei W."/>
            <person name="Wang X."/>
            <person name="Wang C."/>
            <person name="Yang T."/>
            <person name="Huo Q."/>
            <person name="Li W."/>
            <person name="Guo W."/>
            <person name="Chen H."/>
            <person name="Zhou L."/>
            <person name="Ni X."/>
            <person name="Tian J."/>
            <person name="Zhou Y."/>
            <person name="Sheng Y."/>
            <person name="Liu T."/>
            <person name="Pan Y."/>
            <person name="Xia L."/>
            <person name="Li J."/>
            <person name="Zhao F."/>
            <person name="Cao W."/>
        </authorList>
    </citation>
    <scope>NUCLEOTIDE SEQUENCE</scope>
    <source>
        <strain evidence="1">Dsil-2018</strain>
    </source>
</reference>
<accession>A0ACB8DTC7</accession>